<evidence type="ECO:0000259" key="4">
    <source>
        <dbReference type="SMART" id="SM00903"/>
    </source>
</evidence>
<dbReference type="InterPro" id="IPR002563">
    <property type="entry name" value="Flavin_Rdtase-like_dom"/>
</dbReference>
<dbReference type="EMBL" id="MCIB01000001">
    <property type="protein sequence ID" value="RKD34268.1"/>
    <property type="molecule type" value="Genomic_DNA"/>
</dbReference>
<sequence length="187" mass="21063">MKKVKVNPSTFVYPVPAAMVSCRNSNGEDNIITIAWIGTVCSDPPMLSISVRPQRHSFDMIMETKEFVVNLTNERVVYETDFCGVRSGRNLNKFSELNLTKLEADKINAPLIKECPVNIECKVRKVENLGSHYMFIAEVINVHIDEELIEDDNINLMKANLISYVKGNYCKTGKIMGTHGYSIKSNA</sequence>
<evidence type="ECO:0000256" key="1">
    <source>
        <dbReference type="ARBA" id="ARBA00001917"/>
    </source>
</evidence>
<dbReference type="GO" id="GO:0016646">
    <property type="term" value="F:oxidoreductase activity, acting on the CH-NH group of donors, NAD or NADP as acceptor"/>
    <property type="evidence" value="ECO:0007669"/>
    <property type="project" value="UniProtKB-ARBA"/>
</dbReference>
<dbReference type="PANTHER" id="PTHR43567">
    <property type="entry name" value="FLAVOREDOXIN-RELATED-RELATED"/>
    <property type="match status" value="1"/>
</dbReference>
<keyword evidence="6" id="KW-1185">Reference proteome</keyword>
<dbReference type="PANTHER" id="PTHR43567:SF1">
    <property type="entry name" value="FLAVOREDOXIN"/>
    <property type="match status" value="1"/>
</dbReference>
<dbReference type="Proteomes" id="UP000284177">
    <property type="component" value="Unassembled WGS sequence"/>
</dbReference>
<dbReference type="AlphaFoldDB" id="A0A419T9X7"/>
<feature type="domain" description="Flavin reductase like" evidence="4">
    <location>
        <begin position="10"/>
        <end position="157"/>
    </location>
</feature>
<dbReference type="SUPFAM" id="SSF50475">
    <property type="entry name" value="FMN-binding split barrel"/>
    <property type="match status" value="1"/>
</dbReference>
<protein>
    <submittedName>
        <fullName evidence="5">Flavin reductase</fullName>
    </submittedName>
</protein>
<dbReference type="Pfam" id="PF01613">
    <property type="entry name" value="Flavin_Reduct"/>
    <property type="match status" value="1"/>
</dbReference>
<name>A0A419T9X7_9FIRM</name>
<dbReference type="OrthoDB" id="9794638at2"/>
<comment type="cofactor">
    <cofactor evidence="1">
        <name>FMN</name>
        <dbReference type="ChEBI" id="CHEBI:58210"/>
    </cofactor>
</comment>
<organism evidence="5 6">
    <name type="scientific">Thermohalobacter berrensis</name>
    <dbReference type="NCBI Taxonomy" id="99594"/>
    <lineage>
        <taxon>Bacteria</taxon>
        <taxon>Bacillati</taxon>
        <taxon>Bacillota</taxon>
        <taxon>Tissierellia</taxon>
        <taxon>Tissierellales</taxon>
        <taxon>Thermohalobacteraceae</taxon>
        <taxon>Thermohalobacter</taxon>
    </lineage>
</organism>
<dbReference type="SMART" id="SM00903">
    <property type="entry name" value="Flavin_Reduct"/>
    <property type="match status" value="1"/>
</dbReference>
<gene>
    <name evidence="5" type="ORF">BET03_00090</name>
</gene>
<dbReference type="InterPro" id="IPR012349">
    <property type="entry name" value="Split_barrel_FMN-bd"/>
</dbReference>
<dbReference type="Gene3D" id="2.30.110.10">
    <property type="entry name" value="Electron Transport, Fmn-binding Protein, Chain A"/>
    <property type="match status" value="1"/>
</dbReference>
<evidence type="ECO:0000256" key="2">
    <source>
        <dbReference type="ARBA" id="ARBA00022630"/>
    </source>
</evidence>
<dbReference type="PROSITE" id="PS51257">
    <property type="entry name" value="PROKAR_LIPOPROTEIN"/>
    <property type="match status" value="1"/>
</dbReference>
<evidence type="ECO:0000313" key="5">
    <source>
        <dbReference type="EMBL" id="RKD34268.1"/>
    </source>
</evidence>
<evidence type="ECO:0000313" key="6">
    <source>
        <dbReference type="Proteomes" id="UP000284177"/>
    </source>
</evidence>
<comment type="caution">
    <text evidence="5">The sequence shown here is derived from an EMBL/GenBank/DDBJ whole genome shotgun (WGS) entry which is preliminary data.</text>
</comment>
<evidence type="ECO:0000256" key="3">
    <source>
        <dbReference type="ARBA" id="ARBA00038054"/>
    </source>
</evidence>
<dbReference type="InterPro" id="IPR052174">
    <property type="entry name" value="Flavoredoxin"/>
</dbReference>
<comment type="similarity">
    <text evidence="3">Belongs to the flavoredoxin family.</text>
</comment>
<dbReference type="RefSeq" id="WP_120165977.1">
    <property type="nucleotide sequence ID" value="NZ_MCIB01000001.1"/>
</dbReference>
<reference evidence="5 6" key="1">
    <citation type="submission" date="2016-08" db="EMBL/GenBank/DDBJ databases">
        <title>Novel Firmicutes and Novel Genomes.</title>
        <authorList>
            <person name="Poppleton D.I."/>
            <person name="Gribaldo S."/>
        </authorList>
    </citation>
    <scope>NUCLEOTIDE SEQUENCE [LARGE SCALE GENOMIC DNA]</scope>
    <source>
        <strain evidence="5 6">CTT3</strain>
    </source>
</reference>
<keyword evidence="2" id="KW-0285">Flavoprotein</keyword>
<accession>A0A419T9X7</accession>
<proteinExistence type="inferred from homology"/>
<dbReference type="GO" id="GO:0010181">
    <property type="term" value="F:FMN binding"/>
    <property type="evidence" value="ECO:0007669"/>
    <property type="project" value="InterPro"/>
</dbReference>